<gene>
    <name evidence="2" type="ORF">IE4771_PB00373</name>
</gene>
<dbReference type="HOGENOM" id="CLU_2247896_0_0_5"/>
<dbReference type="RefSeq" id="WP_040140644.1">
    <property type="nucleotide sequence ID" value="NZ_CP006988.1"/>
</dbReference>
<evidence type="ECO:0000313" key="3">
    <source>
        <dbReference type="Proteomes" id="UP000027180"/>
    </source>
</evidence>
<accession>A0A060I8V6</accession>
<dbReference type="EMBL" id="CP006988">
    <property type="protein sequence ID" value="AIC30099.1"/>
    <property type="molecule type" value="Genomic_DNA"/>
</dbReference>
<dbReference type="Proteomes" id="UP000027180">
    <property type="component" value="Plasmid pRetIE4771b"/>
</dbReference>
<geneLocation type="plasmid" evidence="2 3">
    <name>pRetIE4771b</name>
</geneLocation>
<sequence length="104" mass="11020">MTEHLAWITDGILAVMIIAAGAWLASCGGGELSRVLALGKRRTGVVSFSFCGESARMNCVVDGDYVRVARRGSMAANFARLLEQDDSLGAGKEKPAFDSKLPLS</sequence>
<keyword evidence="2" id="KW-0614">Plasmid</keyword>
<proteinExistence type="predicted"/>
<reference evidence="2 3" key="1">
    <citation type="submission" date="2013-12" db="EMBL/GenBank/DDBJ databases">
        <title>Complete genome sequence of Rhizobium etli bv. mimosae IE4771.</title>
        <authorList>
            <person name="Bustos P."/>
            <person name="Santamaria R.I."/>
            <person name="Lozano L."/>
            <person name="Ormeno-Orrillo E."/>
            <person name="Rogel M.A."/>
            <person name="Romero D."/>
            <person name="Cevallos M.A."/>
            <person name="Martinez-Romero E."/>
            <person name="Gonzalez V."/>
        </authorList>
    </citation>
    <scope>NUCLEOTIDE SEQUENCE [LARGE SCALE GENOMIC DNA]</scope>
    <source>
        <strain evidence="2 3">IE4771</strain>
        <plasmid evidence="3">Plasmid pRetIE4771b</plasmid>
    </source>
</reference>
<name>A0A060I8V6_RHIET</name>
<evidence type="ECO:0000313" key="2">
    <source>
        <dbReference type="EMBL" id="AIC30099.1"/>
    </source>
</evidence>
<dbReference type="KEGG" id="rei:IE4771_PB00373"/>
<feature type="transmembrane region" description="Helical" evidence="1">
    <location>
        <begin position="12"/>
        <end position="32"/>
    </location>
</feature>
<keyword evidence="1" id="KW-0812">Transmembrane</keyword>
<evidence type="ECO:0000256" key="1">
    <source>
        <dbReference type="SAM" id="Phobius"/>
    </source>
</evidence>
<keyword evidence="1" id="KW-1133">Transmembrane helix</keyword>
<organism evidence="2 3">
    <name type="scientific">Rhizobium etli bv. mimosae str. IE4771</name>
    <dbReference type="NCBI Taxonomy" id="1432050"/>
    <lineage>
        <taxon>Bacteria</taxon>
        <taxon>Pseudomonadati</taxon>
        <taxon>Pseudomonadota</taxon>
        <taxon>Alphaproteobacteria</taxon>
        <taxon>Hyphomicrobiales</taxon>
        <taxon>Rhizobiaceae</taxon>
        <taxon>Rhizobium/Agrobacterium group</taxon>
        <taxon>Rhizobium</taxon>
    </lineage>
</organism>
<protein>
    <submittedName>
        <fullName evidence="2">Uncharacterized protein</fullName>
    </submittedName>
</protein>
<keyword evidence="1" id="KW-0472">Membrane</keyword>
<dbReference type="AlphaFoldDB" id="A0A060I8V6"/>